<dbReference type="SUPFAM" id="SSF56300">
    <property type="entry name" value="Metallo-dependent phosphatases"/>
    <property type="match status" value="1"/>
</dbReference>
<feature type="compositionally biased region" description="Acidic residues" evidence="1">
    <location>
        <begin position="391"/>
        <end position="401"/>
    </location>
</feature>
<keyword evidence="2" id="KW-0812">Transmembrane</keyword>
<feature type="domain" description="Calcineurin-like phosphoesterase" evidence="3">
    <location>
        <begin position="78"/>
        <end position="310"/>
    </location>
</feature>
<dbReference type="EMBL" id="BLBS01000029">
    <property type="protein sequence ID" value="GET88617.1"/>
    <property type="molecule type" value="Genomic_DNA"/>
</dbReference>
<dbReference type="GO" id="GO:0016787">
    <property type="term" value="F:hydrolase activity"/>
    <property type="evidence" value="ECO:0007669"/>
    <property type="project" value="InterPro"/>
</dbReference>
<sequence>MLQVESQCPQFLLPPSLSTLAYCSNSGGAHDKTTSGSARKMKISALRMRCFYGTVLVLFYLLISCLARCEKKLVEVHRIIAVGDVHGDADNFLKILRIANLIEDDATEAADVLDNPPRWKYSSSRRNGTAVRTTLVQLGDLIDRGEEDLQVLNIAISLQEQTAQSGSQDEVVLLIGNHELLNIQGYYHYVNTNNYGGFLSKALRAEGMKAEGAFGKYIVDNFKAAHVDEGILFVHAGIETSMNVKDIEALNMDVREALRQGMSRHPFLGSSGPLWTRKMIIQSMGDECSDVEAALKQLNATHIVVGHTPQESGHIGQYCDGQVFAIDVGMSRWMYNKVAALELLFFKYADDITDTSTASFVVRELREGDSGFCHSCVEERSGLDATRGGDSAEESDGFDDL</sequence>
<feature type="region of interest" description="Disordered" evidence="1">
    <location>
        <begin position="382"/>
        <end position="401"/>
    </location>
</feature>
<feature type="transmembrane region" description="Helical" evidence="2">
    <location>
        <begin position="46"/>
        <end position="63"/>
    </location>
</feature>
<proteinExistence type="predicted"/>
<evidence type="ECO:0000313" key="4">
    <source>
        <dbReference type="EMBL" id="GET88617.1"/>
    </source>
</evidence>
<dbReference type="InterPro" id="IPR004843">
    <property type="entry name" value="Calcineurin-like_PHP"/>
</dbReference>
<keyword evidence="2" id="KW-1133">Transmembrane helix</keyword>
<evidence type="ECO:0000313" key="5">
    <source>
        <dbReference type="Proteomes" id="UP000419144"/>
    </source>
</evidence>
<dbReference type="Proteomes" id="UP000419144">
    <property type="component" value="Unassembled WGS sequence"/>
</dbReference>
<dbReference type="PANTHER" id="PTHR46546">
    <property type="entry name" value="SHEWANELLA-LIKE PROTEIN PHOSPHATASE 1"/>
    <property type="match status" value="1"/>
</dbReference>
<evidence type="ECO:0000256" key="1">
    <source>
        <dbReference type="SAM" id="MobiDB-lite"/>
    </source>
</evidence>
<dbReference type="Pfam" id="PF00149">
    <property type="entry name" value="Metallophos"/>
    <property type="match status" value="1"/>
</dbReference>
<dbReference type="InterPro" id="IPR029052">
    <property type="entry name" value="Metallo-depent_PP-like"/>
</dbReference>
<accession>A0A640KLQ4</accession>
<comment type="caution">
    <text evidence="4">The sequence shown here is derived from an EMBL/GenBank/DDBJ whole genome shotgun (WGS) entry which is preliminary data.</text>
</comment>
<evidence type="ECO:0000256" key="2">
    <source>
        <dbReference type="SAM" id="Phobius"/>
    </source>
</evidence>
<dbReference type="AlphaFoldDB" id="A0A640KLQ4"/>
<dbReference type="PRINTS" id="PR00114">
    <property type="entry name" value="STPHPHTASE"/>
</dbReference>
<keyword evidence="5" id="KW-1185">Reference proteome</keyword>
<evidence type="ECO:0000259" key="3">
    <source>
        <dbReference type="Pfam" id="PF00149"/>
    </source>
</evidence>
<dbReference type="OrthoDB" id="5976022at2759"/>
<name>A0A640KLQ4_LEITA</name>
<protein>
    <recommendedName>
        <fullName evidence="3">Calcineurin-like phosphoesterase domain-containing protein</fullName>
    </recommendedName>
</protein>
<dbReference type="PANTHER" id="PTHR46546:SF4">
    <property type="entry name" value="SHEWANELLA-LIKE PROTEIN PHOSPHATASE 1"/>
    <property type="match status" value="1"/>
</dbReference>
<organism evidence="4 5">
    <name type="scientific">Leishmania tarentolae</name>
    <name type="common">Sauroleishmania tarentolae</name>
    <dbReference type="NCBI Taxonomy" id="5689"/>
    <lineage>
        <taxon>Eukaryota</taxon>
        <taxon>Discoba</taxon>
        <taxon>Euglenozoa</taxon>
        <taxon>Kinetoplastea</taxon>
        <taxon>Metakinetoplastina</taxon>
        <taxon>Trypanosomatida</taxon>
        <taxon>Trypanosomatidae</taxon>
        <taxon>Leishmaniinae</taxon>
        <taxon>Leishmania</taxon>
        <taxon>lizard Leishmania</taxon>
    </lineage>
</organism>
<gene>
    <name evidence="4" type="ORF">LtaPh_2214700</name>
</gene>
<keyword evidence="2" id="KW-0472">Membrane</keyword>
<reference evidence="4" key="1">
    <citation type="submission" date="2019-11" db="EMBL/GenBank/DDBJ databases">
        <title>Leishmania tarentolae CDS.</title>
        <authorList>
            <person name="Goto Y."/>
            <person name="Yamagishi J."/>
        </authorList>
    </citation>
    <scope>NUCLEOTIDE SEQUENCE [LARGE SCALE GENOMIC DNA]</scope>
    <source>
        <strain evidence="4">Parrot Tar II</strain>
    </source>
</reference>
<dbReference type="VEuPathDB" id="TriTrypDB:LtaPh_2214700"/>
<dbReference type="Gene3D" id="3.60.21.10">
    <property type="match status" value="1"/>
</dbReference>
<dbReference type="InterPro" id="IPR006186">
    <property type="entry name" value="Ser/Thr-sp_prot-phosphatase"/>
</dbReference>